<dbReference type="AlphaFoldDB" id="A0A4V6I1X8"/>
<evidence type="ECO:0000313" key="1">
    <source>
        <dbReference type="EMBL" id="TLD94062.1"/>
    </source>
</evidence>
<comment type="caution">
    <text evidence="1">The sequence shown here is derived from an EMBL/GenBank/DDBJ whole genome shotgun (WGS) entry which is preliminary data.</text>
</comment>
<reference evidence="1 2" key="1">
    <citation type="journal article" date="2014" name="Genome Announc.">
        <title>Draft genome sequences of eight enterohepatic helicobacter species isolated from both laboratory and wild rodents.</title>
        <authorList>
            <person name="Sheh A."/>
            <person name="Shen Z."/>
            <person name="Fox J.G."/>
        </authorList>
    </citation>
    <scope>NUCLEOTIDE SEQUENCE [LARGE SCALE GENOMIC DNA]</scope>
    <source>
        <strain evidence="1 2">ATCC 49310</strain>
    </source>
</reference>
<protein>
    <recommendedName>
        <fullName evidence="3">DUF4411 family protein</fullName>
    </recommendedName>
</protein>
<organism evidence="1 2">
    <name type="scientific">Helicobacter trogontum</name>
    <dbReference type="NCBI Taxonomy" id="50960"/>
    <lineage>
        <taxon>Bacteria</taxon>
        <taxon>Pseudomonadati</taxon>
        <taxon>Campylobacterota</taxon>
        <taxon>Epsilonproteobacteria</taxon>
        <taxon>Campylobacterales</taxon>
        <taxon>Helicobacteraceae</taxon>
        <taxon>Helicobacter</taxon>
    </lineage>
</organism>
<dbReference type="RefSeq" id="WP_034320743.1">
    <property type="nucleotide sequence ID" value="NZ_FZNF01000071.1"/>
</dbReference>
<accession>A0A4V6I1X8</accession>
<gene>
    <name evidence="1" type="ORF">LS80_010440</name>
</gene>
<proteinExistence type="predicted"/>
<sequence>MNRFLFDTNSLLNFVKYYLPFDENSELRQFLLQGFVKDRFLLLNEVKTECKRISSSLVARNLQNKYNL</sequence>
<evidence type="ECO:0008006" key="3">
    <source>
        <dbReference type="Google" id="ProtNLM"/>
    </source>
</evidence>
<evidence type="ECO:0000313" key="2">
    <source>
        <dbReference type="Proteomes" id="UP000029861"/>
    </source>
</evidence>
<dbReference type="EMBL" id="JRPK02000074">
    <property type="protein sequence ID" value="TLD94062.1"/>
    <property type="molecule type" value="Genomic_DNA"/>
</dbReference>
<dbReference type="Proteomes" id="UP000029861">
    <property type="component" value="Unassembled WGS sequence"/>
</dbReference>
<name>A0A4V6I1X8_9HELI</name>